<reference evidence="3" key="1">
    <citation type="submission" date="2010-08" db="EMBL/GenBank/DDBJ databases">
        <authorList>
            <consortium name="Caenorhabditis japonica Sequencing Consortium"/>
            <person name="Wilson R.K."/>
        </authorList>
    </citation>
    <scope>NUCLEOTIDE SEQUENCE [LARGE SCALE GENOMIC DNA]</scope>
    <source>
        <strain evidence="3">DF5081</strain>
    </source>
</reference>
<feature type="region of interest" description="Disordered" evidence="1">
    <location>
        <begin position="52"/>
        <end position="89"/>
    </location>
</feature>
<keyword evidence="3" id="KW-1185">Reference proteome</keyword>
<dbReference type="InterPro" id="IPR049589">
    <property type="entry name" value="NXP1_M-like"/>
</dbReference>
<evidence type="ECO:0000313" key="3">
    <source>
        <dbReference type="Proteomes" id="UP000005237"/>
    </source>
</evidence>
<organism evidence="2 3">
    <name type="scientific">Caenorhabditis japonica</name>
    <dbReference type="NCBI Taxonomy" id="281687"/>
    <lineage>
        <taxon>Eukaryota</taxon>
        <taxon>Metazoa</taxon>
        <taxon>Ecdysozoa</taxon>
        <taxon>Nematoda</taxon>
        <taxon>Chromadorea</taxon>
        <taxon>Rhabditida</taxon>
        <taxon>Rhabditina</taxon>
        <taxon>Rhabditomorpha</taxon>
        <taxon>Rhabditoidea</taxon>
        <taxon>Rhabditidae</taxon>
        <taxon>Peloderinae</taxon>
        <taxon>Caenorhabditis</taxon>
    </lineage>
</organism>
<dbReference type="Proteomes" id="UP000005237">
    <property type="component" value="Unassembled WGS sequence"/>
</dbReference>
<protein>
    <submittedName>
        <fullName evidence="2">Uncharacterized protein</fullName>
    </submittedName>
</protein>
<sequence>DDDFGEIAAGVVPEDYQKMMEDSRMDIERELALNASMATNDLFGRSREPTPFLNDAHAPGNAIFGDDDFAGGAGDDEHVDENDHNFQSSSGVEMNHMNEEMEYENEQIIMNHGAMTPLRSETPMTQRPPSPTGSVATSVTNMDQEDTVESFYERQAQKRAMQQQVNSKRRRVDEVKMISGDEMKANMADFSDTLNRLDLAPPTRDEMLRKKRGMMEYLHHYPGMINFGKARQFIRLYQSNLIIKKSEDTDAKNETITNALGLREIGEEEIQAQQQEMDLNLVSGSRRGICIFAMFWNILGRVLSISESSNARTQTVHCGLSFISRLSIRISSLALFGMA</sequence>
<name>A0A8R1HSV3_CAEJA</name>
<dbReference type="AlphaFoldDB" id="A0A8R1HSV3"/>
<evidence type="ECO:0000313" key="2">
    <source>
        <dbReference type="EnsemblMetazoa" id="CJA06190.1"/>
    </source>
</evidence>
<dbReference type="CDD" id="cd21792">
    <property type="entry name" value="Rad21_Rec8_M_NXP1-like"/>
    <property type="match status" value="1"/>
</dbReference>
<evidence type="ECO:0000256" key="1">
    <source>
        <dbReference type="SAM" id="MobiDB-lite"/>
    </source>
</evidence>
<dbReference type="EnsemblMetazoa" id="CJA06190.1">
    <property type="protein sequence ID" value="CJA06190.1"/>
    <property type="gene ID" value="WBGene00125394"/>
</dbReference>
<reference evidence="2" key="2">
    <citation type="submission" date="2022-06" db="UniProtKB">
        <authorList>
            <consortium name="EnsemblMetazoa"/>
        </authorList>
    </citation>
    <scope>IDENTIFICATION</scope>
    <source>
        <strain evidence="2">DF5081</strain>
    </source>
</reference>
<accession>A0A8R1HSV3</accession>
<proteinExistence type="predicted"/>